<proteinExistence type="inferred from homology"/>
<dbReference type="Gene3D" id="3.60.120.10">
    <property type="entry name" value="Anthranilate synthase"/>
    <property type="match status" value="1"/>
</dbReference>
<comment type="caution">
    <text evidence="7">The sequence shown here is derived from an EMBL/GenBank/DDBJ whole genome shotgun (WGS) entry which is preliminary data.</text>
</comment>
<dbReference type="GO" id="GO:0009697">
    <property type="term" value="P:salicylic acid biosynthetic process"/>
    <property type="evidence" value="ECO:0007669"/>
    <property type="project" value="TreeGrafter"/>
</dbReference>
<dbReference type="InterPro" id="IPR005801">
    <property type="entry name" value="ADC_synthase"/>
</dbReference>
<gene>
    <name evidence="7" type="ORF">DCC39_15615</name>
</gene>
<dbReference type="Proteomes" id="UP000245998">
    <property type="component" value="Unassembled WGS sequence"/>
</dbReference>
<evidence type="ECO:0000256" key="1">
    <source>
        <dbReference type="ARBA" id="ARBA00000799"/>
    </source>
</evidence>
<evidence type="ECO:0000259" key="6">
    <source>
        <dbReference type="Pfam" id="PF00425"/>
    </source>
</evidence>
<dbReference type="PANTHER" id="PTHR42839">
    <property type="entry name" value="ISOCHORISMATE SYNTHASE ENTC"/>
    <property type="match status" value="1"/>
</dbReference>
<evidence type="ECO:0000313" key="8">
    <source>
        <dbReference type="Proteomes" id="UP000245998"/>
    </source>
</evidence>
<dbReference type="InterPro" id="IPR004561">
    <property type="entry name" value="IsoChor_synthase"/>
</dbReference>
<evidence type="ECO:0000256" key="4">
    <source>
        <dbReference type="ARBA" id="ARBA00023235"/>
    </source>
</evidence>
<comment type="catalytic activity">
    <reaction evidence="1">
        <text>chorismate = isochorismate</text>
        <dbReference type="Rhea" id="RHEA:18985"/>
        <dbReference type="ChEBI" id="CHEBI:29748"/>
        <dbReference type="ChEBI" id="CHEBI:29780"/>
        <dbReference type="EC" id="5.4.4.2"/>
    </reaction>
</comment>
<reference evidence="7 8" key="1">
    <citation type="submission" date="2018-04" db="EMBL/GenBank/DDBJ databases">
        <title>Camelliibacillus theae gen. nov., sp. nov., isolated from Pu'er tea.</title>
        <authorList>
            <person name="Niu L."/>
        </authorList>
    </citation>
    <scope>NUCLEOTIDE SEQUENCE [LARGE SCALE GENOMIC DNA]</scope>
    <source>
        <strain evidence="7 8">T8</strain>
    </source>
</reference>
<dbReference type="InterPro" id="IPR015890">
    <property type="entry name" value="Chorismate_C"/>
</dbReference>
<name>A0A2U1JSE8_9BACI</name>
<dbReference type="NCBIfam" id="TIGR00543">
    <property type="entry name" value="isochor_syn"/>
    <property type="match status" value="1"/>
</dbReference>
<evidence type="ECO:0000256" key="5">
    <source>
        <dbReference type="ARBA" id="ARBA00041564"/>
    </source>
</evidence>
<evidence type="ECO:0000256" key="3">
    <source>
        <dbReference type="ARBA" id="ARBA00012824"/>
    </source>
</evidence>
<dbReference type="Pfam" id="PF00425">
    <property type="entry name" value="Chorismate_bind"/>
    <property type="match status" value="1"/>
</dbReference>
<dbReference type="AlphaFoldDB" id="A0A2U1JSE8"/>
<dbReference type="PANTHER" id="PTHR42839:SF1">
    <property type="entry name" value="ISOCHORISMATE SYNTHASE MENF"/>
    <property type="match status" value="1"/>
</dbReference>
<organism evidence="7 8">
    <name type="scientific">Pueribacillus theae</name>
    <dbReference type="NCBI Taxonomy" id="2171751"/>
    <lineage>
        <taxon>Bacteria</taxon>
        <taxon>Bacillati</taxon>
        <taxon>Bacillota</taxon>
        <taxon>Bacilli</taxon>
        <taxon>Bacillales</taxon>
        <taxon>Bacillaceae</taxon>
        <taxon>Pueribacillus</taxon>
    </lineage>
</organism>
<dbReference type="GO" id="GO:0008909">
    <property type="term" value="F:isochorismate synthase activity"/>
    <property type="evidence" value="ECO:0007669"/>
    <property type="project" value="UniProtKB-EC"/>
</dbReference>
<feature type="domain" description="Chorismate-utilising enzyme C-terminal" evidence="6">
    <location>
        <begin position="200"/>
        <end position="452"/>
    </location>
</feature>
<dbReference type="EMBL" id="QCZG01000042">
    <property type="protein sequence ID" value="PWA08042.1"/>
    <property type="molecule type" value="Genomic_DNA"/>
</dbReference>
<dbReference type="OrthoDB" id="9803598at2"/>
<accession>A0A2U1JSE8</accession>
<dbReference type="SUPFAM" id="SSF56322">
    <property type="entry name" value="ADC synthase"/>
    <property type="match status" value="1"/>
</dbReference>
<protein>
    <recommendedName>
        <fullName evidence="3">isochorismate synthase</fullName>
        <ecNumber evidence="3">5.4.4.2</ecNumber>
    </recommendedName>
    <alternativeName>
        <fullName evidence="5">Isochorismate mutase</fullName>
    </alternativeName>
</protein>
<evidence type="ECO:0000313" key="7">
    <source>
        <dbReference type="EMBL" id="PWA08042.1"/>
    </source>
</evidence>
<comment type="similarity">
    <text evidence="2">Belongs to the isochorismate synthase family.</text>
</comment>
<keyword evidence="4" id="KW-0413">Isomerase</keyword>
<evidence type="ECO:0000256" key="2">
    <source>
        <dbReference type="ARBA" id="ARBA00005297"/>
    </source>
</evidence>
<dbReference type="EC" id="5.4.4.2" evidence="3"/>
<keyword evidence="8" id="KW-1185">Reference proteome</keyword>
<sequence length="465" mass="52509">MIMIEEPKLLYEKLVEGVKKAGQCGRPIIVSITSKIKYQDPILFFSACKDEKGTRIFWSDPNQELTLVGVGSELTFETNGTDRFSWVEKKWRKSLQDAIIVQDEPVPGTGPTLLGGFSFDPLKEKTPLWKSFPDVKMNLPKFMLTNHKESSWLTENFFLKATDDPDLITEIAIKERENLFKYGGNASLLHNAYIKEEINPQSWTRIVREATESIKKNELKKVVLARELRIFADKPFSPEHTLSRLHKEQPLSYIFAFESMEDCFIGATPERLAKREKGHVLFTCLAGSMKRGNTAKEDEQLGNDLMNDPKNRQEHQFVVDMIGEVAKKFCKDVCVPDGPVLFKSRHIQHLFTPIAAKATDKSLLTIIEAMHPTPALGGFPKNAGIEKIRQVEELDRGWYASPIGWIDYKGNGEFAAAIRSALLQGSEASLFAGCGIVADSDELSEYEETRIKFQPMLSVLGEEKT</sequence>